<feature type="compositionally biased region" description="Pro residues" evidence="1">
    <location>
        <begin position="9"/>
        <end position="23"/>
    </location>
</feature>
<protein>
    <submittedName>
        <fullName evidence="2">Uncharacterized protein</fullName>
    </submittedName>
</protein>
<accession>A0ABR8SF03</accession>
<dbReference type="RefSeq" id="WP_191724473.1">
    <property type="nucleotide sequence ID" value="NZ_JACSQK010000009.1"/>
</dbReference>
<feature type="region of interest" description="Disordered" evidence="1">
    <location>
        <begin position="1"/>
        <end position="24"/>
    </location>
</feature>
<evidence type="ECO:0000313" key="3">
    <source>
        <dbReference type="Proteomes" id="UP000634919"/>
    </source>
</evidence>
<evidence type="ECO:0000256" key="1">
    <source>
        <dbReference type="SAM" id="MobiDB-lite"/>
    </source>
</evidence>
<comment type="caution">
    <text evidence="2">The sequence shown here is derived from an EMBL/GenBank/DDBJ whole genome shotgun (WGS) entry which is preliminary data.</text>
</comment>
<dbReference type="EMBL" id="JACSQK010000009">
    <property type="protein sequence ID" value="MBD7962056.1"/>
    <property type="molecule type" value="Genomic_DNA"/>
</dbReference>
<gene>
    <name evidence="2" type="ORF">H9646_16415</name>
</gene>
<proteinExistence type="predicted"/>
<sequence length="175" mass="19931">MFGLFSKKQPPPEQPRQLPPVPDWRPQIIQPLERIVERLRFYTNGARDFAVFEHGTAAILPEGLSDGEATKHAELALHRVFHAHPDMNPMNMKDGNILIQYNHDVASLVLSDVVDQNWAEIDKQHQRALATSEVLISSLGHNVFDDFGKKALFGRCFMFMDAQSPRVTHIERHEG</sequence>
<organism evidence="2 3">
    <name type="scientific">Comamonas avium</name>
    <dbReference type="NCBI Taxonomy" id="2762231"/>
    <lineage>
        <taxon>Bacteria</taxon>
        <taxon>Pseudomonadati</taxon>
        <taxon>Pseudomonadota</taxon>
        <taxon>Betaproteobacteria</taxon>
        <taxon>Burkholderiales</taxon>
        <taxon>Comamonadaceae</taxon>
        <taxon>Comamonas</taxon>
    </lineage>
</organism>
<reference evidence="2 3" key="1">
    <citation type="submission" date="2020-08" db="EMBL/GenBank/DDBJ databases">
        <title>A Genomic Blueprint of the Chicken Gut Microbiome.</title>
        <authorList>
            <person name="Gilroy R."/>
            <person name="Ravi A."/>
            <person name="Getino M."/>
            <person name="Pursley I."/>
            <person name="Horton D.L."/>
            <person name="Alikhan N.-F."/>
            <person name="Baker D."/>
            <person name="Gharbi K."/>
            <person name="Hall N."/>
            <person name="Watson M."/>
            <person name="Adriaenssens E.M."/>
            <person name="Foster-Nyarko E."/>
            <person name="Jarju S."/>
            <person name="Secka A."/>
            <person name="Antonio M."/>
            <person name="Oren A."/>
            <person name="Chaudhuri R."/>
            <person name="La Ragione R.M."/>
            <person name="Hildebrand F."/>
            <person name="Pallen M.J."/>
        </authorList>
    </citation>
    <scope>NUCLEOTIDE SEQUENCE [LARGE SCALE GENOMIC DNA]</scope>
    <source>
        <strain evidence="2 3">Sa2CVA6</strain>
    </source>
</reference>
<dbReference type="Proteomes" id="UP000634919">
    <property type="component" value="Unassembled WGS sequence"/>
</dbReference>
<evidence type="ECO:0000313" key="2">
    <source>
        <dbReference type="EMBL" id="MBD7962056.1"/>
    </source>
</evidence>
<keyword evidence="3" id="KW-1185">Reference proteome</keyword>
<name>A0ABR8SF03_9BURK</name>